<feature type="domain" description="TonB-dependent receptor plug" evidence="14">
    <location>
        <begin position="118"/>
        <end position="226"/>
    </location>
</feature>
<keyword evidence="4 10" id="KW-0812">Transmembrane</keyword>
<keyword evidence="16" id="KW-1185">Reference proteome</keyword>
<evidence type="ECO:0000259" key="14">
    <source>
        <dbReference type="Pfam" id="PF07715"/>
    </source>
</evidence>
<feature type="domain" description="TonB-dependent receptor-like beta-barrel" evidence="13">
    <location>
        <begin position="322"/>
        <end position="685"/>
    </location>
</feature>
<dbReference type="SUPFAM" id="SSF49464">
    <property type="entry name" value="Carboxypeptidase regulatory domain-like"/>
    <property type="match status" value="1"/>
</dbReference>
<dbReference type="PANTHER" id="PTHR30069:SF29">
    <property type="entry name" value="HEMOGLOBIN AND HEMOGLOBIN-HAPTOGLOBIN-BINDING PROTEIN 1-RELATED"/>
    <property type="match status" value="1"/>
</dbReference>
<evidence type="ECO:0000256" key="7">
    <source>
        <dbReference type="ARBA" id="ARBA00023136"/>
    </source>
</evidence>
<keyword evidence="5 12" id="KW-0732">Signal</keyword>
<comment type="similarity">
    <text evidence="10 11">Belongs to the TonB-dependent receptor family.</text>
</comment>
<name>A0A2M9B4S2_9BACT</name>
<evidence type="ECO:0000256" key="5">
    <source>
        <dbReference type="ARBA" id="ARBA00022729"/>
    </source>
</evidence>
<dbReference type="PROSITE" id="PS52016">
    <property type="entry name" value="TONB_DEPENDENT_REC_3"/>
    <property type="match status" value="1"/>
</dbReference>
<evidence type="ECO:0000256" key="2">
    <source>
        <dbReference type="ARBA" id="ARBA00022448"/>
    </source>
</evidence>
<reference evidence="15 16" key="1">
    <citation type="submission" date="2017-11" db="EMBL/GenBank/DDBJ databases">
        <title>Genomic Encyclopedia of Archaeal and Bacterial Type Strains, Phase II (KMG-II): From Individual Species to Whole Genera.</title>
        <authorList>
            <person name="Goeker M."/>
        </authorList>
    </citation>
    <scope>NUCLEOTIDE SEQUENCE [LARGE SCALE GENOMIC DNA]</scope>
    <source>
        <strain evidence="15 16">DSM 11115</strain>
    </source>
</reference>
<dbReference type="InterPro" id="IPR036942">
    <property type="entry name" value="Beta-barrel_TonB_sf"/>
</dbReference>
<dbReference type="InterPro" id="IPR008969">
    <property type="entry name" value="CarboxyPept-like_regulatory"/>
</dbReference>
<dbReference type="Proteomes" id="UP000228535">
    <property type="component" value="Unassembled WGS sequence"/>
</dbReference>
<evidence type="ECO:0000256" key="11">
    <source>
        <dbReference type="RuleBase" id="RU003357"/>
    </source>
</evidence>
<comment type="caution">
    <text evidence="15">The sequence shown here is derived from an EMBL/GenBank/DDBJ whole genome shotgun (WGS) entry which is preliminary data.</text>
</comment>
<dbReference type="Gene3D" id="2.170.130.10">
    <property type="entry name" value="TonB-dependent receptor, plug domain"/>
    <property type="match status" value="1"/>
</dbReference>
<organism evidence="15 16">
    <name type="scientific">Hymenobacter chitinivorans DSM 11115</name>
    <dbReference type="NCBI Taxonomy" id="1121954"/>
    <lineage>
        <taxon>Bacteria</taxon>
        <taxon>Pseudomonadati</taxon>
        <taxon>Bacteroidota</taxon>
        <taxon>Cytophagia</taxon>
        <taxon>Cytophagales</taxon>
        <taxon>Hymenobacteraceae</taxon>
        <taxon>Hymenobacter</taxon>
    </lineage>
</organism>
<feature type="chain" id="PRO_5014831885" evidence="12">
    <location>
        <begin position="19"/>
        <end position="730"/>
    </location>
</feature>
<dbReference type="PANTHER" id="PTHR30069">
    <property type="entry name" value="TONB-DEPENDENT OUTER MEMBRANE RECEPTOR"/>
    <property type="match status" value="1"/>
</dbReference>
<dbReference type="GO" id="GO:0044718">
    <property type="term" value="P:siderophore transmembrane transport"/>
    <property type="evidence" value="ECO:0007669"/>
    <property type="project" value="TreeGrafter"/>
</dbReference>
<feature type="signal peptide" evidence="12">
    <location>
        <begin position="1"/>
        <end position="18"/>
    </location>
</feature>
<gene>
    <name evidence="15" type="ORF">CLV45_3595</name>
</gene>
<dbReference type="Gene3D" id="2.40.170.20">
    <property type="entry name" value="TonB-dependent receptor, beta-barrel domain"/>
    <property type="match status" value="1"/>
</dbReference>
<evidence type="ECO:0000256" key="8">
    <source>
        <dbReference type="ARBA" id="ARBA00023170"/>
    </source>
</evidence>
<keyword evidence="2 10" id="KW-0813">Transport</keyword>
<dbReference type="InterPro" id="IPR039426">
    <property type="entry name" value="TonB-dep_rcpt-like"/>
</dbReference>
<dbReference type="EMBL" id="PGFA01000003">
    <property type="protein sequence ID" value="PJJ52937.1"/>
    <property type="molecule type" value="Genomic_DNA"/>
</dbReference>
<dbReference type="AlphaFoldDB" id="A0A2M9B4S2"/>
<dbReference type="Gene3D" id="2.60.40.1120">
    <property type="entry name" value="Carboxypeptidase-like, regulatory domain"/>
    <property type="match status" value="1"/>
</dbReference>
<keyword evidence="8 15" id="KW-0675">Receptor</keyword>
<evidence type="ECO:0000256" key="3">
    <source>
        <dbReference type="ARBA" id="ARBA00022452"/>
    </source>
</evidence>
<keyword evidence="3 10" id="KW-1134">Transmembrane beta strand</keyword>
<dbReference type="Pfam" id="PF07715">
    <property type="entry name" value="Plug"/>
    <property type="match status" value="1"/>
</dbReference>
<dbReference type="SUPFAM" id="SSF56935">
    <property type="entry name" value="Porins"/>
    <property type="match status" value="1"/>
</dbReference>
<dbReference type="GO" id="GO:0009279">
    <property type="term" value="C:cell outer membrane"/>
    <property type="evidence" value="ECO:0007669"/>
    <property type="project" value="UniProtKB-SubCell"/>
</dbReference>
<dbReference type="OrthoDB" id="1109239at2"/>
<protein>
    <submittedName>
        <fullName evidence="15">Outer membrane receptor for ferrienterochelin and colicins</fullName>
    </submittedName>
</protein>
<evidence type="ECO:0000256" key="10">
    <source>
        <dbReference type="PROSITE-ProRule" id="PRU01360"/>
    </source>
</evidence>
<dbReference type="Pfam" id="PF00593">
    <property type="entry name" value="TonB_dep_Rec_b-barrel"/>
    <property type="match status" value="1"/>
</dbReference>
<evidence type="ECO:0000313" key="15">
    <source>
        <dbReference type="EMBL" id="PJJ52937.1"/>
    </source>
</evidence>
<dbReference type="GO" id="GO:0015344">
    <property type="term" value="F:siderophore uptake transmembrane transporter activity"/>
    <property type="evidence" value="ECO:0007669"/>
    <property type="project" value="TreeGrafter"/>
</dbReference>
<accession>A0A2M9B4S2</accession>
<evidence type="ECO:0000259" key="13">
    <source>
        <dbReference type="Pfam" id="PF00593"/>
    </source>
</evidence>
<evidence type="ECO:0000256" key="9">
    <source>
        <dbReference type="ARBA" id="ARBA00023237"/>
    </source>
</evidence>
<evidence type="ECO:0000256" key="1">
    <source>
        <dbReference type="ARBA" id="ARBA00004571"/>
    </source>
</evidence>
<dbReference type="RefSeq" id="WP_100337852.1">
    <property type="nucleotide sequence ID" value="NZ_PGFA01000003.1"/>
</dbReference>
<keyword evidence="7 10" id="KW-0472">Membrane</keyword>
<evidence type="ECO:0000313" key="16">
    <source>
        <dbReference type="Proteomes" id="UP000228535"/>
    </source>
</evidence>
<dbReference type="Pfam" id="PF13715">
    <property type="entry name" value="CarbopepD_reg_2"/>
    <property type="match status" value="1"/>
</dbReference>
<dbReference type="InterPro" id="IPR012910">
    <property type="entry name" value="Plug_dom"/>
</dbReference>
<comment type="subcellular location">
    <subcellularLocation>
        <location evidence="1 10">Cell outer membrane</location>
        <topology evidence="1 10">Multi-pass membrane protein</topology>
    </subcellularLocation>
</comment>
<proteinExistence type="inferred from homology"/>
<evidence type="ECO:0000256" key="12">
    <source>
        <dbReference type="SAM" id="SignalP"/>
    </source>
</evidence>
<keyword evidence="6 11" id="KW-0798">TonB box</keyword>
<keyword evidence="9 10" id="KW-0998">Cell outer membrane</keyword>
<sequence length="730" mass="79586">MRLIFTGLFLLLTFVAQAQHELRAVVQDSLTREPLPGVTAVVPGSGIGASTDAQGRVTLPGLPAGSTAVAFSLVGYRGRTLRVTLPQAPGAVLSVRLATSSAELGEVIVTSTRTNSRIEDLPTRIEVLGAEEIEEEGGLKPGNIVSLLGDVAGIQAQPTSVTTGSTDLRIQGLSGKYTQLLRDGVPLFGGFAGSFGILQIPPLDLRQVEIIKGASSTLYGGGAIAGMINLVSREPQLNAPERTFLVNQSTLRETNLNGFVAARNEKLGYTLFAGGTRQQAVDVDKDGFSDLPRLRSFLLHPRLFWYPAENQKLIVGYTGTYEERRGGDVQVLGGQPDARHQFFISNTSWRHTADARYENTAASGNQLLLKANLSDFQRTATTNTTGLDARQLSYYTEASELLHVAQHTIVAGLNVTGESFRPRHPGQLRLRSYDYVTPGLFAQDDWKPTAAFTLQTGLRLDHHNQYGTFVLPRVSGLLQFSPAWSARVGGGLGYKAPTFFANELDERDYANLLPFAADVQAEQSAGANVDVNFQTKGGSGEDSYSLTVNQSFFLTRIAHPLLLSQDDATGLIRFFNAPAPFVTQGFETYVRYRQDETELYLGYLFTDARRHQAADNPYLSLIARHKVAGVGTVELGPHWRVGVEASYIGQQYLDNGRRTPGYFITAGMLRYTTGPVSFVLNGENLLDYRQTRREAVVLSDAQGSFANPGFRQLWAPVEGRVLNLSMTLKL</sequence>
<dbReference type="InterPro" id="IPR000531">
    <property type="entry name" value="Beta-barrel_TonB"/>
</dbReference>
<evidence type="ECO:0000256" key="4">
    <source>
        <dbReference type="ARBA" id="ARBA00022692"/>
    </source>
</evidence>
<dbReference type="InterPro" id="IPR037066">
    <property type="entry name" value="Plug_dom_sf"/>
</dbReference>
<evidence type="ECO:0000256" key="6">
    <source>
        <dbReference type="ARBA" id="ARBA00023077"/>
    </source>
</evidence>